<organism evidence="1 2">
    <name type="scientific">Cetraspora pellucida</name>
    <dbReference type="NCBI Taxonomy" id="1433469"/>
    <lineage>
        <taxon>Eukaryota</taxon>
        <taxon>Fungi</taxon>
        <taxon>Fungi incertae sedis</taxon>
        <taxon>Mucoromycota</taxon>
        <taxon>Glomeromycotina</taxon>
        <taxon>Glomeromycetes</taxon>
        <taxon>Diversisporales</taxon>
        <taxon>Gigasporaceae</taxon>
        <taxon>Cetraspora</taxon>
    </lineage>
</organism>
<dbReference type="EMBL" id="CAJVQA010005377">
    <property type="protein sequence ID" value="CAG8619388.1"/>
    <property type="molecule type" value="Genomic_DNA"/>
</dbReference>
<dbReference type="AlphaFoldDB" id="A0A9N9CZ68"/>
<evidence type="ECO:0000313" key="2">
    <source>
        <dbReference type="Proteomes" id="UP000789759"/>
    </source>
</evidence>
<accession>A0A9N9CZ68</accession>
<proteinExistence type="predicted"/>
<evidence type="ECO:0000313" key="1">
    <source>
        <dbReference type="EMBL" id="CAG8619388.1"/>
    </source>
</evidence>
<gene>
    <name evidence="1" type="ORF">CPELLU_LOCUS7841</name>
</gene>
<comment type="caution">
    <text evidence="1">The sequence shown here is derived from an EMBL/GenBank/DDBJ whole genome shotgun (WGS) entry which is preliminary data.</text>
</comment>
<feature type="non-terminal residue" evidence="1">
    <location>
        <position position="50"/>
    </location>
</feature>
<dbReference type="Proteomes" id="UP000789759">
    <property type="component" value="Unassembled WGS sequence"/>
</dbReference>
<protein>
    <submittedName>
        <fullName evidence="1">8069_t:CDS:1</fullName>
    </submittedName>
</protein>
<sequence>MSLGLTEYKELEVCQDKIISIREAAGMQSVSTITGTKCNYKSECKNNSCK</sequence>
<keyword evidence="2" id="KW-1185">Reference proteome</keyword>
<dbReference type="OrthoDB" id="2305872at2759"/>
<name>A0A9N9CZ68_9GLOM</name>
<reference evidence="1" key="1">
    <citation type="submission" date="2021-06" db="EMBL/GenBank/DDBJ databases">
        <authorList>
            <person name="Kallberg Y."/>
            <person name="Tangrot J."/>
            <person name="Rosling A."/>
        </authorList>
    </citation>
    <scope>NUCLEOTIDE SEQUENCE</scope>
    <source>
        <strain evidence="1">FL966</strain>
    </source>
</reference>